<evidence type="ECO:0000313" key="2">
    <source>
        <dbReference type="EMBL" id="SMC88265.1"/>
    </source>
</evidence>
<keyword evidence="1" id="KW-0812">Transmembrane</keyword>
<feature type="transmembrane region" description="Helical" evidence="1">
    <location>
        <begin position="12"/>
        <end position="30"/>
    </location>
</feature>
<keyword evidence="1" id="KW-0472">Membrane</keyword>
<dbReference type="RefSeq" id="WP_084576355.1">
    <property type="nucleotide sequence ID" value="NZ_CP155572.1"/>
</dbReference>
<organism evidence="2 3">
    <name type="scientific">Sporomusa malonica</name>
    <dbReference type="NCBI Taxonomy" id="112901"/>
    <lineage>
        <taxon>Bacteria</taxon>
        <taxon>Bacillati</taxon>
        <taxon>Bacillota</taxon>
        <taxon>Negativicutes</taxon>
        <taxon>Selenomonadales</taxon>
        <taxon>Sporomusaceae</taxon>
        <taxon>Sporomusa</taxon>
    </lineage>
</organism>
<feature type="transmembrane region" description="Helical" evidence="1">
    <location>
        <begin position="110"/>
        <end position="131"/>
    </location>
</feature>
<protein>
    <submittedName>
        <fullName evidence="2">Uncharacterized protein</fullName>
    </submittedName>
</protein>
<keyword evidence="3" id="KW-1185">Reference proteome</keyword>
<accession>A0A1W2CSP7</accession>
<dbReference type="STRING" id="112901.SAMN04488500_111123"/>
<dbReference type="AlphaFoldDB" id="A0A1W2CSP7"/>
<feature type="transmembrane region" description="Helical" evidence="1">
    <location>
        <begin position="79"/>
        <end position="98"/>
    </location>
</feature>
<keyword evidence="1" id="KW-1133">Transmembrane helix</keyword>
<gene>
    <name evidence="2" type="ORF">SAMN04488500_111123</name>
</gene>
<evidence type="ECO:0000313" key="3">
    <source>
        <dbReference type="Proteomes" id="UP000192738"/>
    </source>
</evidence>
<evidence type="ECO:0000256" key="1">
    <source>
        <dbReference type="SAM" id="Phobius"/>
    </source>
</evidence>
<proteinExistence type="predicted"/>
<feature type="transmembrane region" description="Helical" evidence="1">
    <location>
        <begin position="36"/>
        <end position="58"/>
    </location>
</feature>
<dbReference type="Proteomes" id="UP000192738">
    <property type="component" value="Unassembled WGS sequence"/>
</dbReference>
<name>A0A1W2CSP7_9FIRM</name>
<reference evidence="2 3" key="1">
    <citation type="submission" date="2017-04" db="EMBL/GenBank/DDBJ databases">
        <authorList>
            <person name="Afonso C.L."/>
            <person name="Miller P.J."/>
            <person name="Scott M.A."/>
            <person name="Spackman E."/>
            <person name="Goraichik I."/>
            <person name="Dimitrov K.M."/>
            <person name="Suarez D.L."/>
            <person name="Swayne D.E."/>
        </authorList>
    </citation>
    <scope>NUCLEOTIDE SEQUENCE [LARGE SCALE GENOMIC DNA]</scope>
    <source>
        <strain evidence="2 3">DSM 5090</strain>
    </source>
</reference>
<sequence length="136" mass="15908">MFRLRPLKILRVWGVFTLIAIVISVIHLLISSHIYFMIPATAGLMLIVLMYEYLSYRVDGPGYDRSFKDERMWEISNEAVRISCYYFFVTIWGLALILNFPHFSFIKEHISAVLGLIVFVGLIIHVGSFAWKKYRI</sequence>
<dbReference type="EMBL" id="FWXI01000011">
    <property type="protein sequence ID" value="SMC88265.1"/>
    <property type="molecule type" value="Genomic_DNA"/>
</dbReference>